<evidence type="ECO:0000313" key="4">
    <source>
        <dbReference type="WBParaSite" id="SBAD_0000326301-mRNA-1"/>
    </source>
</evidence>
<evidence type="ECO:0000256" key="1">
    <source>
        <dbReference type="SAM" id="MobiDB-lite"/>
    </source>
</evidence>
<gene>
    <name evidence="2" type="ORF">SBAD_LOCUS3117</name>
</gene>
<protein>
    <submittedName>
        <fullName evidence="2 4">Uncharacterized protein</fullName>
    </submittedName>
</protein>
<reference evidence="2 3" key="2">
    <citation type="submission" date="2018-11" db="EMBL/GenBank/DDBJ databases">
        <authorList>
            <consortium name="Pathogen Informatics"/>
        </authorList>
    </citation>
    <scope>NUCLEOTIDE SEQUENCE [LARGE SCALE GENOMIC DNA]</scope>
</reference>
<reference evidence="4" key="1">
    <citation type="submission" date="2016-06" db="UniProtKB">
        <authorList>
            <consortium name="WormBaseParasite"/>
        </authorList>
    </citation>
    <scope>IDENTIFICATION</scope>
</reference>
<organism evidence="4">
    <name type="scientific">Soboliphyme baturini</name>
    <dbReference type="NCBI Taxonomy" id="241478"/>
    <lineage>
        <taxon>Eukaryota</taxon>
        <taxon>Metazoa</taxon>
        <taxon>Ecdysozoa</taxon>
        <taxon>Nematoda</taxon>
        <taxon>Enoplea</taxon>
        <taxon>Dorylaimia</taxon>
        <taxon>Dioctophymatida</taxon>
        <taxon>Dioctophymatoidea</taxon>
        <taxon>Soboliphymatidae</taxon>
        <taxon>Soboliphyme</taxon>
    </lineage>
</organism>
<proteinExistence type="predicted"/>
<keyword evidence="3" id="KW-1185">Reference proteome</keyword>
<sequence length="49" mass="5199">MAPAGDYSSEQAPEMFGLGASSDGEFQRDLSNCWPALFGGSEAQLHHTP</sequence>
<name>A0A183IHM2_9BILA</name>
<accession>A0A183IHM2</accession>
<dbReference type="EMBL" id="UZAM01007578">
    <property type="protein sequence ID" value="VDP00067.1"/>
    <property type="molecule type" value="Genomic_DNA"/>
</dbReference>
<dbReference type="WBParaSite" id="SBAD_0000326301-mRNA-1">
    <property type="protein sequence ID" value="SBAD_0000326301-mRNA-1"/>
    <property type="gene ID" value="SBAD_0000326301"/>
</dbReference>
<evidence type="ECO:0000313" key="2">
    <source>
        <dbReference type="EMBL" id="VDP00067.1"/>
    </source>
</evidence>
<feature type="region of interest" description="Disordered" evidence="1">
    <location>
        <begin position="1"/>
        <end position="23"/>
    </location>
</feature>
<dbReference type="Proteomes" id="UP000270296">
    <property type="component" value="Unassembled WGS sequence"/>
</dbReference>
<evidence type="ECO:0000313" key="3">
    <source>
        <dbReference type="Proteomes" id="UP000270296"/>
    </source>
</evidence>
<dbReference type="AlphaFoldDB" id="A0A183IHM2"/>